<evidence type="ECO:0000313" key="2">
    <source>
        <dbReference type="Proteomes" id="UP001237642"/>
    </source>
</evidence>
<proteinExistence type="predicted"/>
<keyword evidence="1" id="KW-0378">Hydrolase</keyword>
<keyword evidence="1" id="KW-0347">Helicase</keyword>
<dbReference type="GO" id="GO:0004386">
    <property type="term" value="F:helicase activity"/>
    <property type="evidence" value="ECO:0007669"/>
    <property type="project" value="UniProtKB-KW"/>
</dbReference>
<reference evidence="1" key="2">
    <citation type="submission" date="2023-05" db="EMBL/GenBank/DDBJ databases">
        <authorList>
            <person name="Schelkunov M.I."/>
        </authorList>
    </citation>
    <scope>NUCLEOTIDE SEQUENCE</scope>
    <source>
        <strain evidence="1">Hsosn_3</strain>
        <tissue evidence="1">Leaf</tissue>
    </source>
</reference>
<protein>
    <submittedName>
        <fullName evidence="1">Helicase MAGATAMA 3</fullName>
    </submittedName>
</protein>
<dbReference type="EMBL" id="JAUIZM010000005">
    <property type="protein sequence ID" value="KAK1384452.1"/>
    <property type="molecule type" value="Genomic_DNA"/>
</dbReference>
<gene>
    <name evidence="1" type="ORF">POM88_022187</name>
</gene>
<reference evidence="1" key="1">
    <citation type="submission" date="2023-02" db="EMBL/GenBank/DDBJ databases">
        <title>Genome of toxic invasive species Heracleum sosnowskyi carries increased number of genes despite the absence of recent whole-genome duplications.</title>
        <authorList>
            <person name="Schelkunov M."/>
            <person name="Shtratnikova V."/>
            <person name="Makarenko M."/>
            <person name="Klepikova A."/>
            <person name="Omelchenko D."/>
            <person name="Novikova G."/>
            <person name="Obukhova E."/>
            <person name="Bogdanov V."/>
            <person name="Penin A."/>
            <person name="Logacheva M."/>
        </authorList>
    </citation>
    <scope>NUCLEOTIDE SEQUENCE</scope>
    <source>
        <strain evidence="1">Hsosn_3</strain>
        <tissue evidence="1">Leaf</tissue>
    </source>
</reference>
<sequence>MAVDKSKVEEEACILRFYRIVLGWDYLRLLEESNHRNIHNVSDLGLKQVKHTYKDVDEYISTYEPLLFEEVKAQIVQLKDQEQDGEWKTGMIVECKEVDRFHLPLVFGENWESIQQNDLLLLSSNKLHDSEEFPTIYAFGLVEYTIPGKFGTQIGLRMQLGGEVKGGLNADQIKSCPRLLCMRLLVKESPQTWGIKKVCSLSTIVREYVALHSIGSLPFKELILKAAESQLCPKNRALDIPRSLKDYIKSNHNASQLEAIDAGDRLCIAQTRPGPRITTKEPGLISQSWSTD</sequence>
<evidence type="ECO:0000313" key="1">
    <source>
        <dbReference type="EMBL" id="KAK1384452.1"/>
    </source>
</evidence>
<accession>A0AAD8MTJ7</accession>
<name>A0AAD8MTJ7_9APIA</name>
<keyword evidence="1" id="KW-0547">Nucleotide-binding</keyword>
<keyword evidence="2" id="KW-1185">Reference proteome</keyword>
<organism evidence="1 2">
    <name type="scientific">Heracleum sosnowskyi</name>
    <dbReference type="NCBI Taxonomy" id="360622"/>
    <lineage>
        <taxon>Eukaryota</taxon>
        <taxon>Viridiplantae</taxon>
        <taxon>Streptophyta</taxon>
        <taxon>Embryophyta</taxon>
        <taxon>Tracheophyta</taxon>
        <taxon>Spermatophyta</taxon>
        <taxon>Magnoliopsida</taxon>
        <taxon>eudicotyledons</taxon>
        <taxon>Gunneridae</taxon>
        <taxon>Pentapetalae</taxon>
        <taxon>asterids</taxon>
        <taxon>campanulids</taxon>
        <taxon>Apiales</taxon>
        <taxon>Apiaceae</taxon>
        <taxon>Apioideae</taxon>
        <taxon>apioid superclade</taxon>
        <taxon>Tordylieae</taxon>
        <taxon>Tordyliinae</taxon>
        <taxon>Heracleum</taxon>
    </lineage>
</organism>
<dbReference type="AlphaFoldDB" id="A0AAD8MTJ7"/>
<comment type="caution">
    <text evidence="1">The sequence shown here is derived from an EMBL/GenBank/DDBJ whole genome shotgun (WGS) entry which is preliminary data.</text>
</comment>
<keyword evidence="1" id="KW-0067">ATP-binding</keyword>
<dbReference type="Proteomes" id="UP001237642">
    <property type="component" value="Unassembled WGS sequence"/>
</dbReference>